<evidence type="ECO:0000313" key="2">
    <source>
        <dbReference type="Proteomes" id="UP001430953"/>
    </source>
</evidence>
<dbReference type="PANTHER" id="PTHR34239:SF2">
    <property type="entry name" value="TRANSPOSABLE ELEMENT P TRANSPOSASE_THAP9 CONSERVED DOMAIN-CONTAINING PROTEIN"/>
    <property type="match status" value="1"/>
</dbReference>
<keyword evidence="2" id="KW-1185">Reference proteome</keyword>
<dbReference type="EMBL" id="JADYXP020000003">
    <property type="protein sequence ID" value="KAL0128590.1"/>
    <property type="molecule type" value="Genomic_DNA"/>
</dbReference>
<reference evidence="1 2" key="1">
    <citation type="submission" date="2023-03" db="EMBL/GenBank/DDBJ databases">
        <title>High recombination rates correlate with genetic variation in Cardiocondyla obscurior ants.</title>
        <authorList>
            <person name="Errbii M."/>
        </authorList>
    </citation>
    <scope>NUCLEOTIDE SEQUENCE [LARGE SCALE GENOMIC DNA]</scope>
    <source>
        <strain evidence="1">Alpha-2009</strain>
        <tissue evidence="1">Whole body</tissue>
    </source>
</reference>
<sequence>MIKYHPEMKNTWQKWKNEGLPDKNKKEILELYNRKADLYVEAPKLNLEIIPLLSEIAKKRDQHFVDTQNCVGTAITSLGAAVFMILDPPEEGIDENTLTNYISHAGQILTDVFHQQSITRKSFITPQLNKNVKSVVENIFSDEWLYGGDLKEKVKDVKEIEKACANIKDKTPAKQKFRNQGNWRYPPANYRQVGYQYQKRRQIKFKRPYKSYQEPAKSTT</sequence>
<protein>
    <submittedName>
        <fullName evidence="1">Uncharacterized protein</fullName>
    </submittedName>
</protein>
<proteinExistence type="predicted"/>
<gene>
    <name evidence="1" type="ORF">PUN28_003745</name>
</gene>
<dbReference type="Proteomes" id="UP001430953">
    <property type="component" value="Unassembled WGS sequence"/>
</dbReference>
<dbReference type="AlphaFoldDB" id="A0AAW2GM64"/>
<dbReference type="PANTHER" id="PTHR34239">
    <property type="entry name" value="APPLE DOMAIN-CONTAINING PROTEIN"/>
    <property type="match status" value="1"/>
</dbReference>
<accession>A0AAW2GM64</accession>
<comment type="caution">
    <text evidence="1">The sequence shown here is derived from an EMBL/GenBank/DDBJ whole genome shotgun (WGS) entry which is preliminary data.</text>
</comment>
<evidence type="ECO:0000313" key="1">
    <source>
        <dbReference type="EMBL" id="KAL0128590.1"/>
    </source>
</evidence>
<organism evidence="1 2">
    <name type="scientific">Cardiocondyla obscurior</name>
    <dbReference type="NCBI Taxonomy" id="286306"/>
    <lineage>
        <taxon>Eukaryota</taxon>
        <taxon>Metazoa</taxon>
        <taxon>Ecdysozoa</taxon>
        <taxon>Arthropoda</taxon>
        <taxon>Hexapoda</taxon>
        <taxon>Insecta</taxon>
        <taxon>Pterygota</taxon>
        <taxon>Neoptera</taxon>
        <taxon>Endopterygota</taxon>
        <taxon>Hymenoptera</taxon>
        <taxon>Apocrita</taxon>
        <taxon>Aculeata</taxon>
        <taxon>Formicoidea</taxon>
        <taxon>Formicidae</taxon>
        <taxon>Myrmicinae</taxon>
        <taxon>Cardiocondyla</taxon>
    </lineage>
</organism>
<name>A0AAW2GM64_9HYME</name>